<accession>A0A3N4S0M6</accession>
<protein>
    <submittedName>
        <fullName evidence="1">Uncharacterized protein DUF4276</fullName>
    </submittedName>
</protein>
<dbReference type="EMBL" id="RKQG01000001">
    <property type="protein sequence ID" value="RPE32520.1"/>
    <property type="molecule type" value="Genomic_DNA"/>
</dbReference>
<comment type="caution">
    <text evidence="1">The sequence shown here is derived from an EMBL/GenBank/DDBJ whole genome shotgun (WGS) entry which is preliminary data.</text>
</comment>
<keyword evidence="2" id="KW-1185">Reference proteome</keyword>
<proteinExistence type="predicted"/>
<sequence length="212" mass="23347">MKGDRPLVPGLVAEGVSDEPFLRRLITRQLEAVVLAKSPGRVSVFDCQVSEVRVTDAGVRDAAWELALDCHLVFVHSDEKERAKAEGLAGVIRQRAQQERAAEPVVLVPVRMTESWMLADRRAITTAVGGADLTAYPYRHPAEVEKAHNSPDHPAYAKRVWQAIAGKGHGGALDDSMELLAQHIDLDILGRLPSYQRWLADTEDALKLKGFL</sequence>
<name>A0A3N4S0M6_9ACTN</name>
<reference evidence="1 2" key="1">
    <citation type="submission" date="2018-11" db="EMBL/GenBank/DDBJ databases">
        <title>Sequencing the genomes of 1000 actinobacteria strains.</title>
        <authorList>
            <person name="Klenk H.-P."/>
        </authorList>
    </citation>
    <scope>NUCLEOTIDE SEQUENCE [LARGE SCALE GENOMIC DNA]</scope>
    <source>
        <strain evidence="1 2">DSM 44781</strain>
    </source>
</reference>
<organism evidence="1 2">
    <name type="scientific">Kitasatospora cineracea</name>
    <dbReference type="NCBI Taxonomy" id="88074"/>
    <lineage>
        <taxon>Bacteria</taxon>
        <taxon>Bacillati</taxon>
        <taxon>Actinomycetota</taxon>
        <taxon>Actinomycetes</taxon>
        <taxon>Kitasatosporales</taxon>
        <taxon>Streptomycetaceae</taxon>
        <taxon>Kitasatospora</taxon>
    </lineage>
</organism>
<dbReference type="AlphaFoldDB" id="A0A3N4S0M6"/>
<evidence type="ECO:0000313" key="1">
    <source>
        <dbReference type="EMBL" id="RPE32520.1"/>
    </source>
</evidence>
<evidence type="ECO:0000313" key="2">
    <source>
        <dbReference type="Proteomes" id="UP000266906"/>
    </source>
</evidence>
<dbReference type="Proteomes" id="UP000266906">
    <property type="component" value="Unassembled WGS sequence"/>
</dbReference>
<gene>
    <name evidence="1" type="ORF">EDD38_0784</name>
</gene>